<dbReference type="InterPro" id="IPR036282">
    <property type="entry name" value="Glutathione-S-Trfase_C_sf"/>
</dbReference>
<sequence length="243" mass="27122">MSSNQIILYDLPRKAPNTTWTLNAWKGRLLLNFKGLDYRMEWLEYPQMKPTFAPHVPANAEGWPYTVPTVQLPDGTFIMDSSNIAAALEQAHPLPSLRLTSPALPSITALTAAALNAVLPNLADHIPKHVLNQASVPHWYATREAVIGKPLHQFERENGGPKAYDAAADTLAQVTALLKQSTDGPFFDGRDVGFADFVWVGFLEFLRRIGGDSYEEVMKRTGERGVHERLLEACKPWMERDAE</sequence>
<evidence type="ECO:0000313" key="4">
    <source>
        <dbReference type="Proteomes" id="UP000028045"/>
    </source>
</evidence>
<dbReference type="Proteomes" id="UP000028045">
    <property type="component" value="Unassembled WGS sequence"/>
</dbReference>
<dbReference type="EMBL" id="KL647495">
    <property type="protein sequence ID" value="KEY74739.1"/>
    <property type="molecule type" value="Genomic_DNA"/>
</dbReference>
<accession>A0A084BB10</accession>
<dbReference type="Gene3D" id="3.40.30.10">
    <property type="entry name" value="Glutaredoxin"/>
    <property type="match status" value="1"/>
</dbReference>
<proteinExistence type="predicted"/>
<organism evidence="3 4">
    <name type="scientific">Stachybotrys chartarum (strain CBS 109288 / IBT 7711)</name>
    <name type="common">Toxic black mold</name>
    <name type="synonym">Stilbospora chartarum</name>
    <dbReference type="NCBI Taxonomy" id="1280523"/>
    <lineage>
        <taxon>Eukaryota</taxon>
        <taxon>Fungi</taxon>
        <taxon>Dikarya</taxon>
        <taxon>Ascomycota</taxon>
        <taxon>Pezizomycotina</taxon>
        <taxon>Sordariomycetes</taxon>
        <taxon>Hypocreomycetidae</taxon>
        <taxon>Hypocreales</taxon>
        <taxon>Stachybotryaceae</taxon>
        <taxon>Stachybotrys</taxon>
    </lineage>
</organism>
<dbReference type="HOGENOM" id="CLU_011226_4_3_1"/>
<feature type="domain" description="GST N-terminal" evidence="1">
    <location>
        <begin position="23"/>
        <end position="90"/>
    </location>
</feature>
<evidence type="ECO:0000313" key="3">
    <source>
        <dbReference type="EMBL" id="KEY74739.1"/>
    </source>
</evidence>
<dbReference type="AlphaFoldDB" id="A0A084BB10"/>
<dbReference type="OrthoDB" id="4951845at2759"/>
<name>A0A084BB10_STACB</name>
<dbReference type="SUPFAM" id="SSF47616">
    <property type="entry name" value="GST C-terminal domain-like"/>
    <property type="match status" value="1"/>
</dbReference>
<dbReference type="Gene3D" id="1.20.1050.10">
    <property type="match status" value="1"/>
</dbReference>
<feature type="domain" description="Glutathione S-transferase UstS-like C-terminal" evidence="2">
    <location>
        <begin position="112"/>
        <end position="237"/>
    </location>
</feature>
<gene>
    <name evidence="3" type="ORF">S7711_05483</name>
</gene>
<dbReference type="InterPro" id="IPR004045">
    <property type="entry name" value="Glutathione_S-Trfase_N"/>
</dbReference>
<keyword evidence="4" id="KW-1185">Reference proteome</keyword>
<dbReference type="Pfam" id="PF13409">
    <property type="entry name" value="GST_N_2"/>
    <property type="match status" value="1"/>
</dbReference>
<dbReference type="InterPro" id="IPR054416">
    <property type="entry name" value="GST_UstS-like_C"/>
</dbReference>
<dbReference type="SUPFAM" id="SSF52833">
    <property type="entry name" value="Thioredoxin-like"/>
    <property type="match status" value="1"/>
</dbReference>
<evidence type="ECO:0000259" key="2">
    <source>
        <dbReference type="Pfam" id="PF22041"/>
    </source>
</evidence>
<protein>
    <submittedName>
        <fullName evidence="3">Uncharacterized protein</fullName>
    </submittedName>
</protein>
<reference evidence="3 4" key="1">
    <citation type="journal article" date="2014" name="BMC Genomics">
        <title>Comparative genome sequencing reveals chemotype-specific gene clusters in the toxigenic black mold Stachybotrys.</title>
        <authorList>
            <person name="Semeiks J."/>
            <person name="Borek D."/>
            <person name="Otwinowski Z."/>
            <person name="Grishin N.V."/>
        </authorList>
    </citation>
    <scope>NUCLEOTIDE SEQUENCE [LARGE SCALE GENOMIC DNA]</scope>
    <source>
        <strain evidence="4">CBS 109288 / IBT 7711</strain>
    </source>
</reference>
<dbReference type="InterPro" id="IPR036249">
    <property type="entry name" value="Thioredoxin-like_sf"/>
</dbReference>
<evidence type="ECO:0000259" key="1">
    <source>
        <dbReference type="Pfam" id="PF13409"/>
    </source>
</evidence>
<dbReference type="Pfam" id="PF22041">
    <property type="entry name" value="GST_C_7"/>
    <property type="match status" value="1"/>
</dbReference>